<dbReference type="Pfam" id="PF03816">
    <property type="entry name" value="LytR_cpsA_psr"/>
    <property type="match status" value="1"/>
</dbReference>
<sequence length="355" mass="38713">MSNNEEEFMSYEGYQGYEQEEQYEDEPKKRRPVRMIIFGAIALVLIAALAAGGYLFSLARSFDGQSQKIHDAFPAEENRPQSTGAVNILLLGNDTRAANAPGENLASIPNGGRSDTMMLVHIPKNRKGVYVTSIMRDTWLNIPGKGEHKINAAFALGGVPLAVQTLEELLGTRIDHVASIDFESFKGLTDALGGVMIDNPIPFNSDQLHGQHFAKGPQLMDGKEALAFVRERHAFKDGDYQRVRNQQQFIKSVLGELLAKDTLLNPGRISDVVSEISPYIAVDDSLDALKIGQIAASMGGVRPGSMHFFTLPTKGTGRSPDGVQSIVVPDMNAIDDMAKALKNDNMAAFLKSHDL</sequence>
<evidence type="ECO:0000256" key="2">
    <source>
        <dbReference type="SAM" id="MobiDB-lite"/>
    </source>
</evidence>
<evidence type="ECO:0000313" key="6">
    <source>
        <dbReference type="Proteomes" id="UP000523000"/>
    </source>
</evidence>
<dbReference type="PANTHER" id="PTHR33392">
    <property type="entry name" value="POLYISOPRENYL-TEICHOIC ACID--PEPTIDOGLYCAN TEICHOIC ACID TRANSFERASE TAGU"/>
    <property type="match status" value="1"/>
</dbReference>
<protein>
    <submittedName>
        <fullName evidence="5">LCP family protein required for cell wall assembly</fullName>
    </submittedName>
</protein>
<keyword evidence="3" id="KW-1133">Transmembrane helix</keyword>
<dbReference type="RefSeq" id="WP_246380847.1">
    <property type="nucleotide sequence ID" value="NZ_BAABGK010000018.1"/>
</dbReference>
<reference evidence="5 6" key="1">
    <citation type="submission" date="2020-08" db="EMBL/GenBank/DDBJ databases">
        <title>Sequencing the genomes of 1000 actinobacteria strains.</title>
        <authorList>
            <person name="Klenk H.-P."/>
        </authorList>
    </citation>
    <scope>NUCLEOTIDE SEQUENCE [LARGE SCALE GENOMIC DNA]</scope>
    <source>
        <strain evidence="5 6">DSM 22826</strain>
    </source>
</reference>
<keyword evidence="3" id="KW-0812">Transmembrane</keyword>
<evidence type="ECO:0000256" key="3">
    <source>
        <dbReference type="SAM" id="Phobius"/>
    </source>
</evidence>
<dbReference type="Gene3D" id="3.40.630.190">
    <property type="entry name" value="LCP protein"/>
    <property type="match status" value="1"/>
</dbReference>
<gene>
    <name evidence="5" type="ORF">E9229_003681</name>
</gene>
<keyword evidence="6" id="KW-1185">Reference proteome</keyword>
<name>A0A839QRM7_9MICC</name>
<keyword evidence="3" id="KW-0472">Membrane</keyword>
<dbReference type="Proteomes" id="UP000523000">
    <property type="component" value="Unassembled WGS sequence"/>
</dbReference>
<dbReference type="AlphaFoldDB" id="A0A839QRM7"/>
<feature type="domain" description="Cell envelope-related transcriptional attenuator" evidence="4">
    <location>
        <begin position="113"/>
        <end position="257"/>
    </location>
</feature>
<feature type="region of interest" description="Disordered" evidence="2">
    <location>
        <begin position="1"/>
        <end position="28"/>
    </location>
</feature>
<feature type="transmembrane region" description="Helical" evidence="3">
    <location>
        <begin position="36"/>
        <end position="56"/>
    </location>
</feature>
<dbReference type="InterPro" id="IPR050922">
    <property type="entry name" value="LytR/CpsA/Psr_CW_biosynth"/>
</dbReference>
<evidence type="ECO:0000259" key="4">
    <source>
        <dbReference type="Pfam" id="PF03816"/>
    </source>
</evidence>
<dbReference type="InterPro" id="IPR004474">
    <property type="entry name" value="LytR_CpsA_psr"/>
</dbReference>
<accession>A0A839QRM7</accession>
<dbReference type="PANTHER" id="PTHR33392:SF6">
    <property type="entry name" value="POLYISOPRENYL-TEICHOIC ACID--PEPTIDOGLYCAN TEICHOIC ACID TRANSFERASE TAGU"/>
    <property type="match status" value="1"/>
</dbReference>
<comment type="caution">
    <text evidence="5">The sequence shown here is derived from an EMBL/GenBank/DDBJ whole genome shotgun (WGS) entry which is preliminary data.</text>
</comment>
<dbReference type="NCBIfam" id="TIGR00350">
    <property type="entry name" value="lytR_cpsA_psr"/>
    <property type="match status" value="1"/>
</dbReference>
<organism evidence="5 6">
    <name type="scientific">Paeniglutamicibacter cryotolerans</name>
    <dbReference type="NCBI Taxonomy" id="670079"/>
    <lineage>
        <taxon>Bacteria</taxon>
        <taxon>Bacillati</taxon>
        <taxon>Actinomycetota</taxon>
        <taxon>Actinomycetes</taxon>
        <taxon>Micrococcales</taxon>
        <taxon>Micrococcaceae</taxon>
        <taxon>Paeniglutamicibacter</taxon>
    </lineage>
</organism>
<evidence type="ECO:0000313" key="5">
    <source>
        <dbReference type="EMBL" id="MBB2997434.1"/>
    </source>
</evidence>
<proteinExistence type="inferred from homology"/>
<dbReference type="EMBL" id="JACHVS010000002">
    <property type="protein sequence ID" value="MBB2997434.1"/>
    <property type="molecule type" value="Genomic_DNA"/>
</dbReference>
<evidence type="ECO:0000256" key="1">
    <source>
        <dbReference type="ARBA" id="ARBA00006068"/>
    </source>
</evidence>
<comment type="similarity">
    <text evidence="1">Belongs to the LytR/CpsA/Psr (LCP) family.</text>
</comment>